<comment type="subunit">
    <text evidence="9">Heterotetramer, composed of two GyrA and two GyrB chains. In the heterotetramer, GyrA contains the active site tyrosine that forms a transient covalent intermediate with DNA, while GyrB binds cofactors and catalyzes ATP hydrolysis.</text>
</comment>
<evidence type="ECO:0000259" key="12">
    <source>
        <dbReference type="PROSITE" id="PS52040"/>
    </source>
</evidence>
<dbReference type="Gene3D" id="3.90.199.10">
    <property type="entry name" value="Topoisomerase II, domain 5"/>
    <property type="match status" value="1"/>
</dbReference>
<keyword evidence="5 9" id="KW-0799">Topoisomerase</keyword>
<dbReference type="Pfam" id="PF03989">
    <property type="entry name" value="DNA_gyraseA_C"/>
    <property type="match status" value="6"/>
</dbReference>
<comment type="miscellaneous">
    <text evidence="9">Few gyrases are as efficient as E.coli at forming negative supercoils. Not all organisms have 2 type II topoisomerases; in organisms with a single type II topoisomerase this enzyme also has to decatenate newly replicated chromosomes.</text>
</comment>
<dbReference type="AlphaFoldDB" id="A0A937X716"/>
<keyword evidence="4 9" id="KW-0067">ATP-binding</keyword>
<evidence type="ECO:0000313" key="14">
    <source>
        <dbReference type="Proteomes" id="UP000748308"/>
    </source>
</evidence>
<evidence type="ECO:0000313" key="13">
    <source>
        <dbReference type="EMBL" id="MBM3316851.1"/>
    </source>
</evidence>
<evidence type="ECO:0000256" key="6">
    <source>
        <dbReference type="ARBA" id="ARBA00023125"/>
    </source>
</evidence>
<feature type="compositionally biased region" description="Acidic residues" evidence="11">
    <location>
        <begin position="847"/>
        <end position="866"/>
    </location>
</feature>
<dbReference type="FunFam" id="2.120.10.90:FF:000005">
    <property type="entry name" value="DNA topoisomerase 4 subunit A"/>
    <property type="match status" value="1"/>
</dbReference>
<dbReference type="NCBIfam" id="NF004044">
    <property type="entry name" value="PRK05561.1"/>
    <property type="match status" value="1"/>
</dbReference>
<comment type="function">
    <text evidence="9">A type II topoisomerase that negatively supercoils closed circular double-stranded (ds) DNA in an ATP-dependent manner to modulate DNA topology and maintain chromosomes in an underwound state. Negative supercoiling favors strand separation, and DNA replication, transcription, recombination and repair, all of which involve strand separation. Also able to catalyze the interconversion of other topological isomers of dsDNA rings, including catenanes and knotted rings. Type II topoisomerases break and join 2 DNA strands simultaneously in an ATP-dependent manner.</text>
</comment>
<evidence type="ECO:0000256" key="8">
    <source>
        <dbReference type="ARBA" id="ARBA00063644"/>
    </source>
</evidence>
<keyword evidence="6 9" id="KW-0238">DNA-binding</keyword>
<dbReference type="GO" id="GO:0006261">
    <property type="term" value="P:DNA-templated DNA replication"/>
    <property type="evidence" value="ECO:0007669"/>
    <property type="project" value="UniProtKB-UniRule"/>
</dbReference>
<dbReference type="Pfam" id="PF00521">
    <property type="entry name" value="DNA_topoisoIV"/>
    <property type="match status" value="1"/>
</dbReference>
<dbReference type="GO" id="GO:0034335">
    <property type="term" value="F:DNA negative supercoiling activity"/>
    <property type="evidence" value="ECO:0007669"/>
    <property type="project" value="UniProtKB-ARBA"/>
</dbReference>
<keyword evidence="7 9" id="KW-0413">Isomerase</keyword>
<evidence type="ECO:0000256" key="11">
    <source>
        <dbReference type="SAM" id="MobiDB-lite"/>
    </source>
</evidence>
<dbReference type="FunFam" id="1.10.268.10:FF:000001">
    <property type="entry name" value="DNA gyrase subunit A"/>
    <property type="match status" value="1"/>
</dbReference>
<feature type="compositionally biased region" description="Gly residues" evidence="11">
    <location>
        <begin position="828"/>
        <end position="846"/>
    </location>
</feature>
<dbReference type="InterPro" id="IPR002205">
    <property type="entry name" value="Topo_IIA_dom_A"/>
</dbReference>
<dbReference type="PANTHER" id="PTHR43493:SF5">
    <property type="entry name" value="DNA GYRASE SUBUNIT A, CHLOROPLASTIC_MITOCHONDRIAL"/>
    <property type="match status" value="1"/>
</dbReference>
<dbReference type="GO" id="GO:0003677">
    <property type="term" value="F:DNA binding"/>
    <property type="evidence" value="ECO:0007669"/>
    <property type="project" value="UniProtKB-UniRule"/>
</dbReference>
<dbReference type="Proteomes" id="UP000748308">
    <property type="component" value="Unassembled WGS sequence"/>
</dbReference>
<comment type="catalytic activity">
    <reaction evidence="1 9 10">
        <text>ATP-dependent breakage, passage and rejoining of double-stranded DNA.</text>
        <dbReference type="EC" id="5.6.2.2"/>
    </reaction>
</comment>
<evidence type="ECO:0000256" key="2">
    <source>
        <dbReference type="ARBA" id="ARBA00008263"/>
    </source>
</evidence>
<protein>
    <recommendedName>
        <fullName evidence="9">DNA gyrase subunit A</fullName>
        <ecNumber evidence="9">5.6.2.2</ecNumber>
    </recommendedName>
</protein>
<dbReference type="SUPFAM" id="SSF56719">
    <property type="entry name" value="Type II DNA topoisomerase"/>
    <property type="match status" value="1"/>
</dbReference>
<feature type="domain" description="Topo IIA-type catalytic" evidence="12">
    <location>
        <begin position="34"/>
        <end position="498"/>
    </location>
</feature>
<dbReference type="Gene3D" id="2.120.10.90">
    <property type="entry name" value="DNA gyrase/topoisomerase IV, subunit A, C-terminal"/>
    <property type="match status" value="1"/>
</dbReference>
<keyword evidence="3 9" id="KW-0547">Nucleotide-binding</keyword>
<dbReference type="Gene3D" id="3.30.1360.40">
    <property type="match status" value="1"/>
</dbReference>
<dbReference type="GO" id="GO:0005694">
    <property type="term" value="C:chromosome"/>
    <property type="evidence" value="ECO:0007669"/>
    <property type="project" value="InterPro"/>
</dbReference>
<dbReference type="NCBIfam" id="TIGR01063">
    <property type="entry name" value="gyrA"/>
    <property type="match status" value="1"/>
</dbReference>
<dbReference type="FunFam" id="3.30.1360.40:FF:000002">
    <property type="entry name" value="DNA gyrase subunit A"/>
    <property type="match status" value="1"/>
</dbReference>
<dbReference type="PANTHER" id="PTHR43493">
    <property type="entry name" value="DNA GYRASE/TOPOISOMERASE SUBUNIT A"/>
    <property type="match status" value="1"/>
</dbReference>
<dbReference type="EMBL" id="VGIY01000048">
    <property type="protein sequence ID" value="MBM3316851.1"/>
    <property type="molecule type" value="Genomic_DNA"/>
</dbReference>
<dbReference type="NCBIfam" id="NF004043">
    <property type="entry name" value="PRK05560.1"/>
    <property type="match status" value="1"/>
</dbReference>
<evidence type="ECO:0000256" key="5">
    <source>
        <dbReference type="ARBA" id="ARBA00023029"/>
    </source>
</evidence>
<feature type="short sequence motif" description="GyrA-box" evidence="9">
    <location>
        <begin position="525"/>
        <end position="531"/>
    </location>
</feature>
<evidence type="ECO:0000256" key="4">
    <source>
        <dbReference type="ARBA" id="ARBA00022840"/>
    </source>
</evidence>
<dbReference type="SMART" id="SM00434">
    <property type="entry name" value="TOP4c"/>
    <property type="match status" value="1"/>
</dbReference>
<gene>
    <name evidence="9 13" type="primary">gyrA</name>
    <name evidence="13" type="ORF">FJY75_03265</name>
</gene>
<dbReference type="CDD" id="cd00187">
    <property type="entry name" value="TOP4c"/>
    <property type="match status" value="1"/>
</dbReference>
<proteinExistence type="inferred from homology"/>
<keyword evidence="9" id="KW-0963">Cytoplasm</keyword>
<comment type="similarity">
    <text evidence="2 9">Belongs to the type II topoisomerase GyrA/ParC subunit family.</text>
</comment>
<evidence type="ECO:0000256" key="9">
    <source>
        <dbReference type="HAMAP-Rule" id="MF_01897"/>
    </source>
</evidence>
<dbReference type="HAMAP" id="MF_01897">
    <property type="entry name" value="GyrA"/>
    <property type="match status" value="1"/>
</dbReference>
<dbReference type="InterPro" id="IPR013760">
    <property type="entry name" value="Topo_IIA-like_dom_sf"/>
</dbReference>
<evidence type="ECO:0000256" key="3">
    <source>
        <dbReference type="ARBA" id="ARBA00022741"/>
    </source>
</evidence>
<comment type="subunit">
    <text evidence="8">Heterotetramer composed of ParC and ParE.</text>
</comment>
<sequence length="866" mass="94947">MHRPDERVTSILIEEEMKSSYIDYSMSVIVSRALPDVRDGLKPVQRRILVAMNDLNLMHNRPYRKSAKITGDVTGNYHPHGTVAVYDTMARLVQDFSLRYPIVDGQGNFGSIDGDGAAAERYTEARLSRLAEELLVDLEKGTVDFRPNYDATREEPVVLPGKAPNLLINGSAGIAVGMATNVPPQNLREVCEAITCLIDRPEATVDELMEFVQGPDFPTGGMIQGTAGIRECYTTGHGLITIRARATIEELRAERLAIIVTEIPYQVNKAALLERIAELVKSGVLQGISDLRDESDRDGMRVVIELRADAQPRVVLNQLYKHTQMQTTFGANLLALIHNRPKLFTLKELCQSYIDHRVDVITRRTTFDLEEARKRAHILEGLKVALDQIDAVITLIRESRNAEEARAALMAAFGLTQIQAQAILEMQLQRLAGLEREKIEGQYQETLRLIAEYEAILSSRGRVLELITADLRELAEKYGDARRTEIEPYSEDIDLEDLIPREDMIITITHRGYIKRLPVTTYRSQRRGGRGLTGAKTREEDFIEHLFVANTHSYILFFTDRGRCYWLKVYNAPLGKRLSKGRSILNLLDIGPQERITAFVPVDQFDPQHYVVLATRRGQIKKTPLSAFANPRRKGIWAMRLAAEDVLIGAGVTGGSAELVLAKRSGKAIRFPETKVRAMGRGAAGVRGVTLESPEDEVVGMVCVTDPEATLLVVTEKGFGKRSRLDDYRVTNRGGRGVITVRNTPRNGPIVAIKQVGDDEEVMLTTSNGMVIRLKMSGVSVLGRATQGVRLIHLQEGDSVADVAKVALSGEPAAGEENGAAEEAGQADDGGAGADAGAGAGGAAGGGDEDEGIGEDEGGEEPDAGS</sequence>
<name>A0A937X716_UNCEI</name>
<dbReference type="GO" id="GO:0005524">
    <property type="term" value="F:ATP binding"/>
    <property type="evidence" value="ECO:0007669"/>
    <property type="project" value="UniProtKB-UniRule"/>
</dbReference>
<dbReference type="InterPro" id="IPR013757">
    <property type="entry name" value="Topo_IIA_A_a_sf"/>
</dbReference>
<organism evidence="13 14">
    <name type="scientific">Eiseniibacteriota bacterium</name>
    <dbReference type="NCBI Taxonomy" id="2212470"/>
    <lineage>
        <taxon>Bacteria</taxon>
        <taxon>Candidatus Eiseniibacteriota</taxon>
    </lineage>
</organism>
<comment type="caution">
    <text evidence="13">The sequence shown here is derived from an EMBL/GenBank/DDBJ whole genome shotgun (WGS) entry which is preliminary data.</text>
</comment>
<accession>A0A937X716</accession>
<dbReference type="InterPro" id="IPR035516">
    <property type="entry name" value="Gyrase/topoIV_suA_C"/>
</dbReference>
<dbReference type="InterPro" id="IPR013758">
    <property type="entry name" value="Topo_IIA_A/C_ab"/>
</dbReference>
<feature type="compositionally biased region" description="Low complexity" evidence="11">
    <location>
        <begin position="812"/>
        <end position="827"/>
    </location>
</feature>
<dbReference type="PROSITE" id="PS52040">
    <property type="entry name" value="TOPO_IIA"/>
    <property type="match status" value="1"/>
</dbReference>
<comment type="subcellular location">
    <subcellularLocation>
        <location evidence="9">Cytoplasm</location>
    </subcellularLocation>
</comment>
<dbReference type="InterPro" id="IPR050220">
    <property type="entry name" value="Type_II_DNA_Topoisomerases"/>
</dbReference>
<evidence type="ECO:0000256" key="1">
    <source>
        <dbReference type="ARBA" id="ARBA00000185"/>
    </source>
</evidence>
<dbReference type="SUPFAM" id="SSF101904">
    <property type="entry name" value="GyrA/ParC C-terminal domain-like"/>
    <property type="match status" value="1"/>
</dbReference>
<dbReference type="InterPro" id="IPR006691">
    <property type="entry name" value="GyrA/parC_rep"/>
</dbReference>
<feature type="region of interest" description="Disordered" evidence="11">
    <location>
        <begin position="812"/>
        <end position="866"/>
    </location>
</feature>
<feature type="active site" description="O-(5'-phospho-DNA)-tyrosine intermediate" evidence="9 10">
    <location>
        <position position="122"/>
    </location>
</feature>
<dbReference type="GO" id="GO:0009330">
    <property type="term" value="C:DNA topoisomerase type II (double strand cut, ATP-hydrolyzing) complex"/>
    <property type="evidence" value="ECO:0007669"/>
    <property type="project" value="TreeGrafter"/>
</dbReference>
<dbReference type="Gene3D" id="1.10.268.10">
    <property type="entry name" value="Topoisomerase, domain 3"/>
    <property type="match status" value="1"/>
</dbReference>
<evidence type="ECO:0000256" key="7">
    <source>
        <dbReference type="ARBA" id="ARBA00023235"/>
    </source>
</evidence>
<dbReference type="InterPro" id="IPR005743">
    <property type="entry name" value="GyrA"/>
</dbReference>
<dbReference type="GO" id="GO:0006265">
    <property type="term" value="P:DNA topological change"/>
    <property type="evidence" value="ECO:0007669"/>
    <property type="project" value="UniProtKB-UniRule"/>
</dbReference>
<dbReference type="GO" id="GO:0005737">
    <property type="term" value="C:cytoplasm"/>
    <property type="evidence" value="ECO:0007669"/>
    <property type="project" value="UniProtKB-SubCell"/>
</dbReference>
<dbReference type="EC" id="5.6.2.2" evidence="9"/>
<reference evidence="13" key="1">
    <citation type="submission" date="2019-03" db="EMBL/GenBank/DDBJ databases">
        <title>Lake Tanganyika Metagenome-Assembled Genomes (MAGs).</title>
        <authorList>
            <person name="Tran P."/>
        </authorList>
    </citation>
    <scope>NUCLEOTIDE SEQUENCE</scope>
    <source>
        <strain evidence="13">M_DeepCast_400m_m2_100</strain>
    </source>
</reference>
<evidence type="ECO:0000256" key="10">
    <source>
        <dbReference type="PROSITE-ProRule" id="PRU01384"/>
    </source>
</evidence>